<protein>
    <submittedName>
        <fullName evidence="1">Jg23718 protein</fullName>
    </submittedName>
</protein>
<evidence type="ECO:0000313" key="1">
    <source>
        <dbReference type="EMBL" id="CAH2209533.1"/>
    </source>
</evidence>
<dbReference type="Proteomes" id="UP000838756">
    <property type="component" value="Unassembled WGS sequence"/>
</dbReference>
<organism evidence="1 2">
    <name type="scientific">Pararge aegeria aegeria</name>
    <dbReference type="NCBI Taxonomy" id="348720"/>
    <lineage>
        <taxon>Eukaryota</taxon>
        <taxon>Metazoa</taxon>
        <taxon>Ecdysozoa</taxon>
        <taxon>Arthropoda</taxon>
        <taxon>Hexapoda</taxon>
        <taxon>Insecta</taxon>
        <taxon>Pterygota</taxon>
        <taxon>Neoptera</taxon>
        <taxon>Endopterygota</taxon>
        <taxon>Lepidoptera</taxon>
        <taxon>Glossata</taxon>
        <taxon>Ditrysia</taxon>
        <taxon>Papilionoidea</taxon>
        <taxon>Nymphalidae</taxon>
        <taxon>Satyrinae</taxon>
        <taxon>Satyrini</taxon>
        <taxon>Parargina</taxon>
        <taxon>Pararge</taxon>
    </lineage>
</organism>
<name>A0A8S4QHQ9_9NEOP</name>
<dbReference type="AlphaFoldDB" id="A0A8S4QHQ9"/>
<accession>A0A8S4QHQ9</accession>
<proteinExistence type="predicted"/>
<reference evidence="1" key="1">
    <citation type="submission" date="2022-03" db="EMBL/GenBank/DDBJ databases">
        <authorList>
            <person name="Lindestad O."/>
        </authorList>
    </citation>
    <scope>NUCLEOTIDE SEQUENCE</scope>
</reference>
<comment type="caution">
    <text evidence="1">The sequence shown here is derived from an EMBL/GenBank/DDBJ whole genome shotgun (WGS) entry which is preliminary data.</text>
</comment>
<evidence type="ECO:0000313" key="2">
    <source>
        <dbReference type="Proteomes" id="UP000838756"/>
    </source>
</evidence>
<dbReference type="EMBL" id="CAKXAJ010006163">
    <property type="protein sequence ID" value="CAH2209533.1"/>
    <property type="molecule type" value="Genomic_DNA"/>
</dbReference>
<sequence>MKKTEPTQRRIVTEGARVLRHQVKAVLVSTVIASVGPEVERKFQRFHERSGSESMSGKEADLRVKQWRVHELRAAKEAEAVSAVFVRYRNNCEYSKKLYASQRPSVD</sequence>
<gene>
    <name evidence="1" type="primary">jg23718</name>
    <name evidence="1" type="ORF">PAEG_LOCUS1931</name>
</gene>
<keyword evidence="2" id="KW-1185">Reference proteome</keyword>